<accession>A0A5K7XH00</accession>
<sequence>MVRVFFIVEILCASAPLRETILSQEDLTQRRRGAKEIQE</sequence>
<evidence type="ECO:0000313" key="1">
    <source>
        <dbReference type="EMBL" id="BBO36174.1"/>
    </source>
</evidence>
<organism evidence="1 2">
    <name type="scientific">Lacipirellula parvula</name>
    <dbReference type="NCBI Taxonomy" id="2650471"/>
    <lineage>
        <taxon>Bacteria</taxon>
        <taxon>Pseudomonadati</taxon>
        <taxon>Planctomycetota</taxon>
        <taxon>Planctomycetia</taxon>
        <taxon>Pirellulales</taxon>
        <taxon>Lacipirellulaceae</taxon>
        <taxon>Lacipirellula</taxon>
    </lineage>
</organism>
<dbReference type="EMBL" id="AP021861">
    <property type="protein sequence ID" value="BBO36174.1"/>
    <property type="molecule type" value="Genomic_DNA"/>
</dbReference>
<evidence type="ECO:0000313" key="2">
    <source>
        <dbReference type="Proteomes" id="UP000326837"/>
    </source>
</evidence>
<proteinExistence type="predicted"/>
<dbReference type="KEGG" id="lpav:PLANPX_5786"/>
<gene>
    <name evidence="1" type="ORF">PLANPX_5786</name>
</gene>
<reference evidence="2" key="1">
    <citation type="submission" date="2019-10" db="EMBL/GenBank/DDBJ databases">
        <title>Lacipirellula parvula gen. nov., sp. nov., representing a lineage of planctomycetes widespread in freshwater anoxic habitats, and description of the family Lacipirellulaceae.</title>
        <authorList>
            <person name="Dedysh S.N."/>
            <person name="Kulichevskaya I.S."/>
            <person name="Beletsky A.V."/>
            <person name="Rakitin A.L."/>
            <person name="Mardanov A.V."/>
            <person name="Ivanova A.A."/>
            <person name="Saltykova V.X."/>
            <person name="Rijpstra W.I.C."/>
            <person name="Sinninghe Damste J.S."/>
            <person name="Ravin N.V."/>
        </authorList>
    </citation>
    <scope>NUCLEOTIDE SEQUENCE [LARGE SCALE GENOMIC DNA]</scope>
    <source>
        <strain evidence="2">PX69</strain>
    </source>
</reference>
<keyword evidence="2" id="KW-1185">Reference proteome</keyword>
<dbReference type="AlphaFoldDB" id="A0A5K7XH00"/>
<name>A0A5K7XH00_9BACT</name>
<protein>
    <submittedName>
        <fullName evidence="1">Uncharacterized protein</fullName>
    </submittedName>
</protein>
<dbReference type="Proteomes" id="UP000326837">
    <property type="component" value="Chromosome"/>
</dbReference>